<name>A0A8J4Q066_9MYCE</name>
<dbReference type="OrthoDB" id="5138418at2759"/>
<dbReference type="Gene3D" id="3.40.50.720">
    <property type="entry name" value="NAD(P)-binding Rossmann-like Domain"/>
    <property type="match status" value="1"/>
</dbReference>
<sequence length="142" mass="15642">MANAEIINILKTVQRIALVGASKDVSKPSNKVMKYLLTQGYDVTPVNPVLKDQELFGKKVYGTLGDIPHKVDMVDVFRNSEAALEVTKEAIDIKANVIWYQLGVINKQAEDLATKAGLKVVVNRCPKIEIHKLGLEKPTSSL</sequence>
<dbReference type="PANTHER" id="PTHR33303:SF2">
    <property type="entry name" value="COA-BINDING DOMAIN-CONTAINING PROTEIN"/>
    <property type="match status" value="1"/>
</dbReference>
<keyword evidence="3" id="KW-1185">Reference proteome</keyword>
<dbReference type="PANTHER" id="PTHR33303">
    <property type="entry name" value="CYTOPLASMIC PROTEIN-RELATED"/>
    <property type="match status" value="1"/>
</dbReference>
<evidence type="ECO:0000313" key="3">
    <source>
        <dbReference type="Proteomes" id="UP000695562"/>
    </source>
</evidence>
<comment type="caution">
    <text evidence="2">The sequence shown here is derived from an EMBL/GenBank/DDBJ whole genome shotgun (WGS) entry which is preliminary data.</text>
</comment>
<dbReference type="EMBL" id="AJWJ01000095">
    <property type="protein sequence ID" value="KAF2075552.1"/>
    <property type="molecule type" value="Genomic_DNA"/>
</dbReference>
<dbReference type="InterPro" id="IPR036291">
    <property type="entry name" value="NAD(P)-bd_dom_sf"/>
</dbReference>
<organism evidence="2 3">
    <name type="scientific">Polysphondylium violaceum</name>
    <dbReference type="NCBI Taxonomy" id="133409"/>
    <lineage>
        <taxon>Eukaryota</taxon>
        <taxon>Amoebozoa</taxon>
        <taxon>Evosea</taxon>
        <taxon>Eumycetozoa</taxon>
        <taxon>Dictyostelia</taxon>
        <taxon>Dictyosteliales</taxon>
        <taxon>Dictyosteliaceae</taxon>
        <taxon>Polysphondylium</taxon>
    </lineage>
</organism>
<dbReference type="Proteomes" id="UP000695562">
    <property type="component" value="Unassembled WGS sequence"/>
</dbReference>
<reference evidence="2" key="1">
    <citation type="submission" date="2020-01" db="EMBL/GenBank/DDBJ databases">
        <title>Development of genomics and gene disruption for Polysphondylium violaceum indicates a role for the polyketide synthase stlB in stalk morphogenesis.</title>
        <authorList>
            <person name="Narita B."/>
            <person name="Kawabe Y."/>
            <person name="Kin K."/>
            <person name="Saito T."/>
            <person name="Gibbs R."/>
            <person name="Kuspa A."/>
            <person name="Muzny D."/>
            <person name="Queller D."/>
            <person name="Richards S."/>
            <person name="Strassman J."/>
            <person name="Sucgang R."/>
            <person name="Worley K."/>
            <person name="Schaap P."/>
        </authorList>
    </citation>
    <scope>NUCLEOTIDE SEQUENCE</scope>
    <source>
        <strain evidence="2">QSvi11</strain>
    </source>
</reference>
<protein>
    <recommendedName>
        <fullName evidence="1">CoA-binding domain-containing protein</fullName>
    </recommendedName>
</protein>
<dbReference type="SUPFAM" id="SSF51735">
    <property type="entry name" value="NAD(P)-binding Rossmann-fold domains"/>
    <property type="match status" value="1"/>
</dbReference>
<evidence type="ECO:0000259" key="1">
    <source>
        <dbReference type="SMART" id="SM00881"/>
    </source>
</evidence>
<dbReference type="SMART" id="SM00881">
    <property type="entry name" value="CoA_binding"/>
    <property type="match status" value="1"/>
</dbReference>
<evidence type="ECO:0000313" key="2">
    <source>
        <dbReference type="EMBL" id="KAF2075552.1"/>
    </source>
</evidence>
<proteinExistence type="predicted"/>
<dbReference type="Pfam" id="PF13380">
    <property type="entry name" value="CoA_binding_2"/>
    <property type="match status" value="1"/>
</dbReference>
<dbReference type="InterPro" id="IPR003781">
    <property type="entry name" value="CoA-bd"/>
</dbReference>
<feature type="domain" description="CoA-binding" evidence="1">
    <location>
        <begin position="10"/>
        <end position="104"/>
    </location>
</feature>
<gene>
    <name evidence="2" type="ORF">CYY_003138</name>
</gene>
<dbReference type="AlphaFoldDB" id="A0A8J4Q066"/>
<accession>A0A8J4Q066</accession>